<evidence type="ECO:0000256" key="7">
    <source>
        <dbReference type="ARBA" id="ARBA00022927"/>
    </source>
</evidence>
<dbReference type="InterPro" id="IPR006260">
    <property type="entry name" value="TonB/TolA_C"/>
</dbReference>
<name>A0ABT8C0R1_9VIBR</name>
<dbReference type="PANTHER" id="PTHR33446:SF2">
    <property type="entry name" value="PROTEIN TONB"/>
    <property type="match status" value="1"/>
</dbReference>
<dbReference type="PANTHER" id="PTHR33446">
    <property type="entry name" value="PROTEIN TONB-RELATED"/>
    <property type="match status" value="1"/>
</dbReference>
<dbReference type="InterPro" id="IPR051045">
    <property type="entry name" value="TonB-dependent_transducer"/>
</dbReference>
<evidence type="ECO:0000256" key="8">
    <source>
        <dbReference type="ARBA" id="ARBA00022989"/>
    </source>
</evidence>
<dbReference type="EMBL" id="JAUFQC010000027">
    <property type="protein sequence ID" value="MDN3612523.1"/>
    <property type="molecule type" value="Genomic_DNA"/>
</dbReference>
<evidence type="ECO:0000256" key="9">
    <source>
        <dbReference type="ARBA" id="ARBA00023136"/>
    </source>
</evidence>
<dbReference type="Gene3D" id="3.30.1150.10">
    <property type="match status" value="1"/>
</dbReference>
<dbReference type="PROSITE" id="PS52015">
    <property type="entry name" value="TONB_CTD"/>
    <property type="match status" value="1"/>
</dbReference>
<keyword evidence="5" id="KW-0997">Cell inner membrane</keyword>
<gene>
    <name evidence="12" type="ORF">QWZ16_23270</name>
</gene>
<evidence type="ECO:0000256" key="3">
    <source>
        <dbReference type="ARBA" id="ARBA00022448"/>
    </source>
</evidence>
<evidence type="ECO:0000259" key="11">
    <source>
        <dbReference type="PROSITE" id="PS52015"/>
    </source>
</evidence>
<keyword evidence="3" id="KW-0813">Transport</keyword>
<feature type="compositionally biased region" description="Low complexity" evidence="10">
    <location>
        <begin position="40"/>
        <end position="51"/>
    </location>
</feature>
<feature type="compositionally biased region" description="Low complexity" evidence="10">
    <location>
        <begin position="63"/>
        <end position="81"/>
    </location>
</feature>
<dbReference type="Proteomes" id="UP001238540">
    <property type="component" value="Unassembled WGS sequence"/>
</dbReference>
<keyword evidence="6" id="KW-0812">Transmembrane</keyword>
<keyword evidence="7" id="KW-0653">Protein transport</keyword>
<evidence type="ECO:0000313" key="13">
    <source>
        <dbReference type="Proteomes" id="UP001238540"/>
    </source>
</evidence>
<evidence type="ECO:0000256" key="10">
    <source>
        <dbReference type="SAM" id="MobiDB-lite"/>
    </source>
</evidence>
<proteinExistence type="inferred from homology"/>
<feature type="compositionally biased region" description="Low complexity" evidence="10">
    <location>
        <begin position="97"/>
        <end position="108"/>
    </location>
</feature>
<sequence length="232" mass="24801">MAGVASVSLHATIVLFTPETTLHAMPAGNQSTSVSINFRSAPSAASSQPAAKPRTEQTVKDLPSTSKSVTKPSSTVKTAKPLPVKADMKQATPAKQPPVTVTKPMTKPEATTQVKPKKEVDQNQPDQQPVASSQGASAKPVLITKPTLMSKATKPIYPRMARKRGIEGVAVYEVWIDKDGNQVKQVLVSSSGAATLDKSALKAIKQWQFSPYRANGLVVAHRVKIPVRFNLD</sequence>
<evidence type="ECO:0000256" key="6">
    <source>
        <dbReference type="ARBA" id="ARBA00022692"/>
    </source>
</evidence>
<dbReference type="SUPFAM" id="SSF74653">
    <property type="entry name" value="TolA/TonB C-terminal domain"/>
    <property type="match status" value="1"/>
</dbReference>
<evidence type="ECO:0000256" key="5">
    <source>
        <dbReference type="ARBA" id="ARBA00022519"/>
    </source>
</evidence>
<feature type="compositionally biased region" description="Polar residues" evidence="10">
    <location>
        <begin position="122"/>
        <end position="136"/>
    </location>
</feature>
<dbReference type="InterPro" id="IPR037682">
    <property type="entry name" value="TonB_C"/>
</dbReference>
<dbReference type="Pfam" id="PF03544">
    <property type="entry name" value="TonB_C"/>
    <property type="match status" value="1"/>
</dbReference>
<accession>A0ABT8C0R1</accession>
<dbReference type="NCBIfam" id="TIGR01352">
    <property type="entry name" value="tonB_Cterm"/>
    <property type="match status" value="1"/>
</dbReference>
<evidence type="ECO:0000313" key="12">
    <source>
        <dbReference type="EMBL" id="MDN3612523.1"/>
    </source>
</evidence>
<keyword evidence="9" id="KW-0472">Membrane</keyword>
<keyword evidence="4" id="KW-1003">Cell membrane</keyword>
<feature type="region of interest" description="Disordered" evidence="10">
    <location>
        <begin position="39"/>
        <end position="143"/>
    </location>
</feature>
<comment type="subcellular location">
    <subcellularLocation>
        <location evidence="1">Cell inner membrane</location>
        <topology evidence="1">Single-pass membrane protein</topology>
        <orientation evidence="1">Periplasmic side</orientation>
    </subcellularLocation>
</comment>
<protein>
    <submittedName>
        <fullName evidence="12">Energy transducer TonB</fullName>
    </submittedName>
</protein>
<comment type="caution">
    <text evidence="12">The sequence shown here is derived from an EMBL/GenBank/DDBJ whole genome shotgun (WGS) entry which is preliminary data.</text>
</comment>
<reference evidence="13" key="1">
    <citation type="journal article" date="2019" name="Int. J. Syst. Evol. Microbiol.">
        <title>The Global Catalogue of Microorganisms (GCM) 10K type strain sequencing project: providing services to taxonomists for standard genome sequencing and annotation.</title>
        <authorList>
            <consortium name="The Broad Institute Genomics Platform"/>
            <consortium name="The Broad Institute Genome Sequencing Center for Infectious Disease"/>
            <person name="Wu L."/>
            <person name="Ma J."/>
        </authorList>
    </citation>
    <scope>NUCLEOTIDE SEQUENCE [LARGE SCALE GENOMIC DNA]</scope>
    <source>
        <strain evidence="13">CECT 7398</strain>
    </source>
</reference>
<comment type="similarity">
    <text evidence="2">Belongs to the TonB family.</text>
</comment>
<evidence type="ECO:0000256" key="2">
    <source>
        <dbReference type="ARBA" id="ARBA00006555"/>
    </source>
</evidence>
<evidence type="ECO:0000256" key="4">
    <source>
        <dbReference type="ARBA" id="ARBA00022475"/>
    </source>
</evidence>
<keyword evidence="8" id="KW-1133">Transmembrane helix</keyword>
<dbReference type="RefSeq" id="WP_170882765.1">
    <property type="nucleotide sequence ID" value="NZ_JABEYA020000006.1"/>
</dbReference>
<organism evidence="12 13">
    <name type="scientific">Vibrio ostreicida</name>
    <dbReference type="NCBI Taxonomy" id="526588"/>
    <lineage>
        <taxon>Bacteria</taxon>
        <taxon>Pseudomonadati</taxon>
        <taxon>Pseudomonadota</taxon>
        <taxon>Gammaproteobacteria</taxon>
        <taxon>Vibrionales</taxon>
        <taxon>Vibrionaceae</taxon>
        <taxon>Vibrio</taxon>
    </lineage>
</organism>
<keyword evidence="13" id="KW-1185">Reference proteome</keyword>
<evidence type="ECO:0000256" key="1">
    <source>
        <dbReference type="ARBA" id="ARBA00004383"/>
    </source>
</evidence>
<feature type="domain" description="TonB C-terminal" evidence="11">
    <location>
        <begin position="142"/>
        <end position="232"/>
    </location>
</feature>